<accession>A0A7S1YIA7</accession>
<organism evidence="2">
    <name type="scientific">Sexangularia sp. CB-2014</name>
    <dbReference type="NCBI Taxonomy" id="1486929"/>
    <lineage>
        <taxon>Eukaryota</taxon>
        <taxon>Amoebozoa</taxon>
        <taxon>Tubulinea</taxon>
        <taxon>Elardia</taxon>
        <taxon>Arcellinida</taxon>
        <taxon>Arcellinida incertae sedis</taxon>
        <taxon>Sexangularia</taxon>
    </lineage>
</organism>
<evidence type="ECO:0000256" key="1">
    <source>
        <dbReference type="SAM" id="Phobius"/>
    </source>
</evidence>
<dbReference type="SUPFAM" id="SSF55811">
    <property type="entry name" value="Nudix"/>
    <property type="match status" value="1"/>
</dbReference>
<proteinExistence type="predicted"/>
<dbReference type="Gene3D" id="3.90.79.10">
    <property type="entry name" value="Nucleoside Triphosphate Pyrophosphohydrolase"/>
    <property type="match status" value="1"/>
</dbReference>
<keyword evidence="1" id="KW-0812">Transmembrane</keyword>
<sequence>MLNLRERRTSLPVHAEQPVRLAERATDDGRWRLAGLALLLFLALAIPSPFFRNSPVVLSQSTAPQLELEVIAIVECEGERETDVALARAQRSFLLKERPHDDELLAGIGLSKLGGKPVVTLPQGRVHEGERVEDAVTRVVRQDTGIWLTHGCAQFHLYSDPRRDPRTHLPALVFVCRSYSCSAADGGVTGGDVLRVHGAAIPYGQLGFDHGIVLRDYFDRRYCRNDGQDWE</sequence>
<keyword evidence="1" id="KW-0472">Membrane</keyword>
<keyword evidence="1" id="KW-1133">Transmembrane helix</keyword>
<dbReference type="AlphaFoldDB" id="A0A7S1YIA7"/>
<evidence type="ECO:0000313" key="2">
    <source>
        <dbReference type="EMBL" id="CAD9307269.1"/>
    </source>
</evidence>
<feature type="transmembrane region" description="Helical" evidence="1">
    <location>
        <begin position="33"/>
        <end position="51"/>
    </location>
</feature>
<dbReference type="EMBL" id="HBGL01014444">
    <property type="protein sequence ID" value="CAD9307269.1"/>
    <property type="molecule type" value="Transcribed_RNA"/>
</dbReference>
<name>A0A7S1YIA7_9EUKA</name>
<dbReference type="InterPro" id="IPR015797">
    <property type="entry name" value="NUDIX_hydrolase-like_dom_sf"/>
</dbReference>
<protein>
    <submittedName>
        <fullName evidence="2">Uncharacterized protein</fullName>
    </submittedName>
</protein>
<reference evidence="2" key="1">
    <citation type="submission" date="2021-01" db="EMBL/GenBank/DDBJ databases">
        <authorList>
            <person name="Corre E."/>
            <person name="Pelletier E."/>
            <person name="Niang G."/>
            <person name="Scheremetjew M."/>
            <person name="Finn R."/>
            <person name="Kale V."/>
            <person name="Holt S."/>
            <person name="Cochrane G."/>
            <person name="Meng A."/>
            <person name="Brown T."/>
            <person name="Cohen L."/>
        </authorList>
    </citation>
    <scope>NUCLEOTIDE SEQUENCE</scope>
    <source>
        <strain evidence="2">ATCC 50979</strain>
    </source>
</reference>
<gene>
    <name evidence="2" type="ORF">SSP0437_LOCUS11299</name>
</gene>